<reference evidence="1 2" key="1">
    <citation type="journal article" date="2020" name="Nat. Commun.">
        <title>Genome of Tripterygium wilfordii and identification of cytochrome P450 involved in triptolide biosynthesis.</title>
        <authorList>
            <person name="Tu L."/>
            <person name="Su P."/>
            <person name="Zhang Z."/>
            <person name="Gao L."/>
            <person name="Wang J."/>
            <person name="Hu T."/>
            <person name="Zhou J."/>
            <person name="Zhang Y."/>
            <person name="Zhao Y."/>
            <person name="Liu Y."/>
            <person name="Song Y."/>
            <person name="Tong Y."/>
            <person name="Lu Y."/>
            <person name="Yang J."/>
            <person name="Xu C."/>
            <person name="Jia M."/>
            <person name="Peters R.J."/>
            <person name="Huang L."/>
            <person name="Gao W."/>
        </authorList>
    </citation>
    <scope>NUCLEOTIDE SEQUENCE [LARGE SCALE GENOMIC DNA]</scope>
    <source>
        <strain evidence="2">cv. XIE 37</strain>
        <tissue evidence="1">Leaf</tissue>
    </source>
</reference>
<gene>
    <name evidence="1" type="ORF">HS088_TW03G01277</name>
</gene>
<dbReference type="OrthoDB" id="2285229at2759"/>
<evidence type="ECO:0000313" key="2">
    <source>
        <dbReference type="Proteomes" id="UP000593562"/>
    </source>
</evidence>
<protein>
    <submittedName>
        <fullName evidence="1">Ribonuclease II chloroplastic/mitochondrial isoform X1</fullName>
    </submittedName>
</protein>
<dbReference type="Proteomes" id="UP000593562">
    <property type="component" value="Unassembled WGS sequence"/>
</dbReference>
<dbReference type="InParanoid" id="A0A7J7DX89"/>
<evidence type="ECO:0000313" key="1">
    <source>
        <dbReference type="EMBL" id="KAF5750937.1"/>
    </source>
</evidence>
<sequence length="113" mass="12716">MRVYAKAGITSEGELLEDKLVDHPLEKGLLLEFKKDSDRELLKVFQRFKCLEAGITSVGELLEDELVDRPLEKGLLLEFKKDSDRELLIDHSDEKISAAESLLSDSSDPDEVA</sequence>
<dbReference type="EMBL" id="JAAARO010000003">
    <property type="protein sequence ID" value="KAF5750937.1"/>
    <property type="molecule type" value="Genomic_DNA"/>
</dbReference>
<accession>A0A7J7DX89</accession>
<name>A0A7J7DX89_TRIWF</name>
<dbReference type="AlphaFoldDB" id="A0A7J7DX89"/>
<keyword evidence="2" id="KW-1185">Reference proteome</keyword>
<proteinExistence type="predicted"/>
<organism evidence="1 2">
    <name type="scientific">Tripterygium wilfordii</name>
    <name type="common">Thunder God vine</name>
    <dbReference type="NCBI Taxonomy" id="458696"/>
    <lineage>
        <taxon>Eukaryota</taxon>
        <taxon>Viridiplantae</taxon>
        <taxon>Streptophyta</taxon>
        <taxon>Embryophyta</taxon>
        <taxon>Tracheophyta</taxon>
        <taxon>Spermatophyta</taxon>
        <taxon>Magnoliopsida</taxon>
        <taxon>eudicotyledons</taxon>
        <taxon>Gunneridae</taxon>
        <taxon>Pentapetalae</taxon>
        <taxon>rosids</taxon>
        <taxon>fabids</taxon>
        <taxon>Celastrales</taxon>
        <taxon>Celastraceae</taxon>
        <taxon>Tripterygium</taxon>
    </lineage>
</organism>
<comment type="caution">
    <text evidence="1">The sequence shown here is derived from an EMBL/GenBank/DDBJ whole genome shotgun (WGS) entry which is preliminary data.</text>
</comment>